<evidence type="ECO:0000256" key="5">
    <source>
        <dbReference type="PIRSR" id="PIRSR613078-2"/>
    </source>
</evidence>
<sequence>MNVARIPTTLALRARSVSASSSLSSSLPVAVDATTMQCLRRRRSNTSVIAAAPKMMTMKHPLSPLAKSNTNSCCCCCWHRPISHRRRWHSSSVPRPSASTTEKLNEIDESNTNTNNTRSPTSQSSLRSSLSNTNAVLVTTTSVIEDSPRRTILTPPVTTTTNTDQLYESRSEMVGFDVHDGTVPTTTSTNHRRSRQQHSSGASDADGDDATTRGQQHQQQHRQQSHRRDKKEHGSLMDPYYVPPQEGMTHLIQGGTPCDIAVAGSRHRQPYRLAEYGEESVYTLILLRHGESEWNALNQYTGWCDVNLTRRGEGEARAAGRLLAENGIEIDHAFTSVLKRASYTTNMCLNMAGQHWVPVTKTWRLNERHYGALQGYNKDTAWEQLDIDQELVMEMRRSYATRPPRMNDDHPYWHGDDRRYAKLTPEQLEKTRAESLKDAAERIMPFFNSVIVPSMREGNRCLVVSHANTIRTLIKQIDNISDQDIKQLSIPTGIPLIYRLDRDIKPVDPNCELEFRYLVEPKGYTWATSRQHGFHGVYLGDLERLQDIQKKRDATNRGWQRVILRNIAKQMNKEDMVDDDTCYPNPSRCFHGEDIVETTHLWWKIVQKMQNPEFANMLLLLRMKEFLESLIAPRRSRNAKIYRYIPLDAYEKILEKIHLHSTGQVVDPFVSLKDRADREERQRRWIENLNVVRYNEEDTPRLVAIN</sequence>
<feature type="compositionally biased region" description="Polar residues" evidence="8">
    <location>
        <begin position="90"/>
        <end position="102"/>
    </location>
</feature>
<proteinExistence type="inferred from homology"/>
<evidence type="ECO:0000256" key="4">
    <source>
        <dbReference type="PIRSR" id="PIRSR613078-1"/>
    </source>
</evidence>
<dbReference type="AlphaFoldDB" id="A0ABD3M841"/>
<dbReference type="InterPro" id="IPR013078">
    <property type="entry name" value="His_Pase_superF_clade-1"/>
</dbReference>
<keyword evidence="3 7" id="KW-0413">Isomerase</keyword>
<dbReference type="PANTHER" id="PTHR11931">
    <property type="entry name" value="PHOSPHOGLYCERATE MUTASE"/>
    <property type="match status" value="1"/>
</dbReference>
<comment type="caution">
    <text evidence="9">The sequence shown here is derived from an EMBL/GenBank/DDBJ whole genome shotgun (WGS) entry which is preliminary data.</text>
</comment>
<feature type="binding site" evidence="5">
    <location>
        <begin position="396"/>
        <end position="397"/>
    </location>
    <ligand>
        <name>substrate</name>
    </ligand>
</feature>
<feature type="compositionally biased region" description="Basic residues" evidence="8">
    <location>
        <begin position="219"/>
        <end position="230"/>
    </location>
</feature>
<accession>A0ABD3M841</accession>
<feature type="binding site" evidence="5">
    <location>
        <position position="378"/>
    </location>
    <ligand>
        <name>substrate</name>
    </ligand>
</feature>
<feature type="region of interest" description="Disordered" evidence="8">
    <location>
        <begin position="172"/>
        <end position="245"/>
    </location>
</feature>
<dbReference type="InterPro" id="IPR001345">
    <property type="entry name" value="PG/BPGM_mutase_AS"/>
</dbReference>
<dbReference type="NCBIfam" id="TIGR01258">
    <property type="entry name" value="pgm_1"/>
    <property type="match status" value="1"/>
</dbReference>
<comment type="similarity">
    <text evidence="1 7">Belongs to the phosphoglycerate mutase family. BPG-dependent PGAM subfamily.</text>
</comment>
<evidence type="ECO:0000313" key="10">
    <source>
        <dbReference type="Proteomes" id="UP001530293"/>
    </source>
</evidence>
<dbReference type="SUPFAM" id="SSF53254">
    <property type="entry name" value="Phosphoglycerate mutase-like"/>
    <property type="match status" value="1"/>
</dbReference>
<gene>
    <name evidence="9" type="ORF">ACHAWU_001726</name>
</gene>
<dbReference type="Gene3D" id="3.40.50.1240">
    <property type="entry name" value="Phosphoglycerate mutase-like"/>
    <property type="match status" value="1"/>
</dbReference>
<feature type="binding site" evidence="5">
    <location>
        <position position="340"/>
    </location>
    <ligand>
        <name>substrate</name>
    </ligand>
</feature>
<protein>
    <recommendedName>
        <fullName evidence="7">Phosphoglycerate mutase</fullName>
        <ecNumber evidence="7">5.4.2.11</ecNumber>
    </recommendedName>
</protein>
<evidence type="ECO:0000313" key="9">
    <source>
        <dbReference type="EMBL" id="KAL3760216.1"/>
    </source>
</evidence>
<name>A0ABD3M841_9STRA</name>
<dbReference type="PROSITE" id="PS00175">
    <property type="entry name" value="PG_MUTASE"/>
    <property type="match status" value="1"/>
</dbReference>
<feature type="binding site" evidence="5">
    <location>
        <begin position="288"/>
        <end position="295"/>
    </location>
    <ligand>
        <name>substrate</name>
    </ligand>
</feature>
<dbReference type="CDD" id="cd07067">
    <property type="entry name" value="HP_PGM_like"/>
    <property type="match status" value="1"/>
</dbReference>
<organism evidence="9 10">
    <name type="scientific">Discostella pseudostelligera</name>
    <dbReference type="NCBI Taxonomy" id="259834"/>
    <lineage>
        <taxon>Eukaryota</taxon>
        <taxon>Sar</taxon>
        <taxon>Stramenopiles</taxon>
        <taxon>Ochrophyta</taxon>
        <taxon>Bacillariophyta</taxon>
        <taxon>Coscinodiscophyceae</taxon>
        <taxon>Thalassiosirophycidae</taxon>
        <taxon>Stephanodiscales</taxon>
        <taxon>Stephanodiscaceae</taxon>
        <taxon>Discostella</taxon>
    </lineage>
</organism>
<evidence type="ECO:0000256" key="2">
    <source>
        <dbReference type="ARBA" id="ARBA00023152"/>
    </source>
</evidence>
<reference evidence="9 10" key="1">
    <citation type="submission" date="2024-10" db="EMBL/GenBank/DDBJ databases">
        <title>Updated reference genomes for cyclostephanoid diatoms.</title>
        <authorList>
            <person name="Roberts W.R."/>
            <person name="Alverson A.J."/>
        </authorList>
    </citation>
    <scope>NUCLEOTIDE SEQUENCE [LARGE SCALE GENOMIC DNA]</scope>
    <source>
        <strain evidence="9 10">AJA232-27</strain>
    </source>
</reference>
<dbReference type="EC" id="5.4.2.11" evidence="7"/>
<dbReference type="GO" id="GO:0006096">
    <property type="term" value="P:glycolytic process"/>
    <property type="evidence" value="ECO:0007669"/>
    <property type="project" value="UniProtKB-KW"/>
</dbReference>
<dbReference type="InterPro" id="IPR029033">
    <property type="entry name" value="His_PPase_superfam"/>
</dbReference>
<evidence type="ECO:0000256" key="7">
    <source>
        <dbReference type="RuleBase" id="RU004511"/>
    </source>
</evidence>
<feature type="compositionally biased region" description="Low complexity" evidence="8">
    <location>
        <begin position="110"/>
        <end position="131"/>
    </location>
</feature>
<evidence type="ECO:0000256" key="1">
    <source>
        <dbReference type="ARBA" id="ARBA00006717"/>
    </source>
</evidence>
<feature type="region of interest" description="Disordered" evidence="8">
    <location>
        <begin position="87"/>
        <end position="133"/>
    </location>
</feature>
<feature type="active site" description="Proton donor/acceptor" evidence="4">
    <location>
        <position position="367"/>
    </location>
</feature>
<dbReference type="EMBL" id="JALLBG020000190">
    <property type="protein sequence ID" value="KAL3760216.1"/>
    <property type="molecule type" value="Genomic_DNA"/>
</dbReference>
<dbReference type="Pfam" id="PF00300">
    <property type="entry name" value="His_Phos_1"/>
    <property type="match status" value="2"/>
</dbReference>
<feature type="binding site" evidence="5">
    <location>
        <begin position="367"/>
        <end position="370"/>
    </location>
    <ligand>
        <name>substrate</name>
    </ligand>
</feature>
<evidence type="ECO:0000256" key="6">
    <source>
        <dbReference type="PIRSR" id="PIRSR613078-3"/>
    </source>
</evidence>
<keyword evidence="10" id="KW-1185">Reference proteome</keyword>
<dbReference type="Proteomes" id="UP001530293">
    <property type="component" value="Unassembled WGS sequence"/>
</dbReference>
<dbReference type="SMART" id="SM00855">
    <property type="entry name" value="PGAM"/>
    <property type="match status" value="1"/>
</dbReference>
<dbReference type="HAMAP" id="MF_01039">
    <property type="entry name" value="PGAM_GpmA"/>
    <property type="match status" value="1"/>
</dbReference>
<evidence type="ECO:0000256" key="8">
    <source>
        <dbReference type="SAM" id="MobiDB-lite"/>
    </source>
</evidence>
<evidence type="ECO:0000256" key="3">
    <source>
        <dbReference type="ARBA" id="ARBA00023235"/>
    </source>
</evidence>
<feature type="site" description="Transition state stabilizer" evidence="6">
    <location>
        <position position="466"/>
    </location>
</feature>
<feature type="active site" description="Tele-phosphohistidine intermediate" evidence="4">
    <location>
        <position position="289"/>
    </location>
</feature>
<dbReference type="InterPro" id="IPR005952">
    <property type="entry name" value="Phosphogly_mut1"/>
</dbReference>
<comment type="catalytic activity">
    <reaction evidence="7">
        <text>(2R)-2-phosphoglycerate = (2R)-3-phosphoglycerate</text>
        <dbReference type="Rhea" id="RHEA:15901"/>
        <dbReference type="ChEBI" id="CHEBI:58272"/>
        <dbReference type="ChEBI" id="CHEBI:58289"/>
        <dbReference type="EC" id="5.4.2.11"/>
    </reaction>
</comment>
<feature type="binding site" evidence="5">
    <location>
        <begin position="301"/>
        <end position="302"/>
    </location>
    <ligand>
        <name>substrate</name>
    </ligand>
</feature>
<keyword evidence="2 7" id="KW-0324">Glycolysis</keyword>
<dbReference type="GO" id="GO:0004619">
    <property type="term" value="F:phosphoglycerate mutase activity"/>
    <property type="evidence" value="ECO:0007669"/>
    <property type="project" value="UniProtKB-EC"/>
</dbReference>